<dbReference type="Proteomes" id="UP000199181">
    <property type="component" value="Unassembled WGS sequence"/>
</dbReference>
<evidence type="ECO:0000313" key="2">
    <source>
        <dbReference type="Proteomes" id="UP000199181"/>
    </source>
</evidence>
<dbReference type="InterPro" id="IPR032624">
    <property type="entry name" value="DUF4879"/>
</dbReference>
<dbReference type="Gene3D" id="2.60.40.2870">
    <property type="match status" value="1"/>
</dbReference>
<dbReference type="Pfam" id="PF16219">
    <property type="entry name" value="DUF4879"/>
    <property type="match status" value="1"/>
</dbReference>
<dbReference type="EMBL" id="FOIJ01000020">
    <property type="protein sequence ID" value="SEU35463.1"/>
    <property type="molecule type" value="Genomic_DNA"/>
</dbReference>
<keyword evidence="2" id="KW-1185">Reference proteome</keyword>
<sequence>MILTLLAALNATAADGQQTSPEGTLSSVATLSRVLHLDASQLSKLPTREQLEGGPVKLAPAPPLSHLQVYAVGSSNQGWEYPSANTYATALDHGGPVLLVVILEIGYGYSRFAKMNGGQLPSSANYLDEALCWNAYGQLAYCSAGQTVAGWLRYYDVSGYESGSFTYQNTSTNSPWNTMYTQISIR</sequence>
<evidence type="ECO:0000313" key="1">
    <source>
        <dbReference type="EMBL" id="SEU35463.1"/>
    </source>
</evidence>
<protein>
    <recommendedName>
        <fullName evidence="3">DUF4879 domain-containing protein</fullName>
    </recommendedName>
</protein>
<dbReference type="AlphaFoldDB" id="A0A1I0L6M2"/>
<reference evidence="2" key="1">
    <citation type="submission" date="2016-10" db="EMBL/GenBank/DDBJ databases">
        <authorList>
            <person name="Varghese N."/>
            <person name="Submissions S."/>
        </authorList>
    </citation>
    <scope>NUCLEOTIDE SEQUENCE [LARGE SCALE GENOMIC DNA]</scope>
    <source>
        <strain evidence="2">DSM 16858</strain>
    </source>
</reference>
<name>A0A1I0L6M2_9BACT</name>
<proteinExistence type="predicted"/>
<gene>
    <name evidence="1" type="ORF">SAMN05443639_12081</name>
</gene>
<evidence type="ECO:0008006" key="3">
    <source>
        <dbReference type="Google" id="ProtNLM"/>
    </source>
</evidence>
<accession>A0A1I0L6M2</accession>
<organism evidence="1 2">
    <name type="scientific">Stigmatella erecta</name>
    <dbReference type="NCBI Taxonomy" id="83460"/>
    <lineage>
        <taxon>Bacteria</taxon>
        <taxon>Pseudomonadati</taxon>
        <taxon>Myxococcota</taxon>
        <taxon>Myxococcia</taxon>
        <taxon>Myxococcales</taxon>
        <taxon>Cystobacterineae</taxon>
        <taxon>Archangiaceae</taxon>
        <taxon>Stigmatella</taxon>
    </lineage>
</organism>